<dbReference type="RefSeq" id="WP_038465119.1">
    <property type="nucleotide sequence ID" value="NZ_CP008941.1"/>
</dbReference>
<keyword evidence="1" id="KW-1133">Transmembrane helix</keyword>
<feature type="transmembrane region" description="Helical" evidence="1">
    <location>
        <begin position="90"/>
        <end position="111"/>
    </location>
</feature>
<dbReference type="HOGENOM" id="CLU_1432165_0_0_5"/>
<keyword evidence="1" id="KW-0812">Transmembrane</keyword>
<evidence type="ECO:0000256" key="1">
    <source>
        <dbReference type="SAM" id="Phobius"/>
    </source>
</evidence>
<feature type="transmembrane region" description="Helical" evidence="1">
    <location>
        <begin position="117"/>
        <end position="142"/>
    </location>
</feature>
<reference evidence="2 3" key="1">
    <citation type="submission" date="2014-07" db="EMBL/GenBank/DDBJ databases">
        <title>Comparative genomic insights into amoeba endosymbionts belonging to the families of Holosporaceae and Candidatus Midichloriaceae within Rickettsiales.</title>
        <authorList>
            <person name="Wang Z."/>
            <person name="Wu M."/>
        </authorList>
    </citation>
    <scope>NUCLEOTIDE SEQUENCE [LARGE SCALE GENOMIC DNA]</scope>
    <source>
        <strain evidence="2">PRA3</strain>
    </source>
</reference>
<sequence>MTNNTLKIDESIPLHKIKLYGDKRFFRSIACSVMVSIGMWDWMYALLIYPFATVFWDWWFFSYHGIKESTNLPEWFLEWKNTSREQIDQYVSVTLYVKRAILVIAVIWAGIDTFRNIGIFPINLFVNYVLLLMLFMIPALCFKALKTPYVKFMWGSDPRRKTSPLFEARFYDLCDPTNPAGYYGSDGMA</sequence>
<dbReference type="eggNOG" id="ENOG502ZYBH">
    <property type="taxonomic scope" value="Bacteria"/>
</dbReference>
<feature type="transmembrane region" description="Helical" evidence="1">
    <location>
        <begin position="42"/>
        <end position="61"/>
    </location>
</feature>
<dbReference type="OrthoDB" id="8487402at2"/>
<dbReference type="STRING" id="91604.ID47_07350"/>
<dbReference type="Proteomes" id="UP000028926">
    <property type="component" value="Chromosome"/>
</dbReference>
<proteinExistence type="predicted"/>
<evidence type="ECO:0000313" key="3">
    <source>
        <dbReference type="Proteomes" id="UP000028926"/>
    </source>
</evidence>
<keyword evidence="3" id="KW-1185">Reference proteome</keyword>
<gene>
    <name evidence="2" type="ORF">ID47_07350</name>
</gene>
<dbReference type="AlphaFoldDB" id="A0A077AY55"/>
<keyword evidence="1" id="KW-0472">Membrane</keyword>
<dbReference type="EMBL" id="CP008941">
    <property type="protein sequence ID" value="AIK96578.1"/>
    <property type="molecule type" value="Genomic_DNA"/>
</dbReference>
<name>A0A077AY55_9PROT</name>
<dbReference type="KEGG" id="paca:ID47_07350"/>
<accession>A0A077AY55</accession>
<protein>
    <submittedName>
        <fullName evidence="2">Uncharacterized protein</fullName>
    </submittedName>
</protein>
<evidence type="ECO:0000313" key="2">
    <source>
        <dbReference type="EMBL" id="AIK96578.1"/>
    </source>
</evidence>
<organism evidence="2 3">
    <name type="scientific">Candidatus Odyssella acanthamoebae</name>
    <dbReference type="NCBI Taxonomy" id="91604"/>
    <lineage>
        <taxon>Bacteria</taxon>
        <taxon>Pseudomonadati</taxon>
        <taxon>Pseudomonadota</taxon>
        <taxon>Alphaproteobacteria</taxon>
        <taxon>Holosporales</taxon>
        <taxon>Candidatus Paracaedibacteraceae</taxon>
        <taxon>Candidatus Odyssella</taxon>
    </lineage>
</organism>